<dbReference type="Proteomes" id="UP000008827">
    <property type="component" value="Chromosome 17"/>
</dbReference>
<dbReference type="AlphaFoldDB" id="A0A0R0FR47"/>
<dbReference type="EMBL" id="CM000850">
    <property type="protein sequence ID" value="KRH04788.1"/>
    <property type="molecule type" value="Genomic_DNA"/>
</dbReference>
<keyword evidence="3" id="KW-1185">Reference proteome</keyword>
<protein>
    <submittedName>
        <fullName evidence="1 2">Uncharacterized protein</fullName>
    </submittedName>
</protein>
<proteinExistence type="predicted"/>
<sequence length="84" mass="9414">MSYLSKLEFIIHPLSSFCSSDQEGLLKRGMPITTPIGSIIVPTNQYKTFQCTLSSLTRFSGNFPEGHSSYNYSKPNMLNYGVLK</sequence>
<name>A0A0R0FR47_SOYBN</name>
<evidence type="ECO:0000313" key="2">
    <source>
        <dbReference type="EnsemblPlants" id="KRH04788"/>
    </source>
</evidence>
<reference evidence="2" key="2">
    <citation type="submission" date="2018-02" db="UniProtKB">
        <authorList>
            <consortium name="EnsemblPlants"/>
        </authorList>
    </citation>
    <scope>IDENTIFICATION</scope>
    <source>
        <strain evidence="2">Williams 82</strain>
    </source>
</reference>
<organism evidence="1">
    <name type="scientific">Glycine max</name>
    <name type="common">Soybean</name>
    <name type="synonym">Glycine hispida</name>
    <dbReference type="NCBI Taxonomy" id="3847"/>
    <lineage>
        <taxon>Eukaryota</taxon>
        <taxon>Viridiplantae</taxon>
        <taxon>Streptophyta</taxon>
        <taxon>Embryophyta</taxon>
        <taxon>Tracheophyta</taxon>
        <taxon>Spermatophyta</taxon>
        <taxon>Magnoliopsida</taxon>
        <taxon>eudicotyledons</taxon>
        <taxon>Gunneridae</taxon>
        <taxon>Pentapetalae</taxon>
        <taxon>rosids</taxon>
        <taxon>fabids</taxon>
        <taxon>Fabales</taxon>
        <taxon>Fabaceae</taxon>
        <taxon>Papilionoideae</taxon>
        <taxon>50 kb inversion clade</taxon>
        <taxon>NPAAA clade</taxon>
        <taxon>indigoferoid/millettioid clade</taxon>
        <taxon>Phaseoleae</taxon>
        <taxon>Glycine</taxon>
        <taxon>Glycine subgen. Soja</taxon>
    </lineage>
</organism>
<dbReference type="InParanoid" id="A0A0R0FR47"/>
<gene>
    <name evidence="1" type="ORF">GLYMA_17G187100</name>
</gene>
<evidence type="ECO:0000313" key="1">
    <source>
        <dbReference type="EMBL" id="KRH04788.1"/>
    </source>
</evidence>
<dbReference type="Gramene" id="KRH04788">
    <property type="protein sequence ID" value="KRH04788"/>
    <property type="gene ID" value="GLYMA_17G187100"/>
</dbReference>
<evidence type="ECO:0000313" key="3">
    <source>
        <dbReference type="Proteomes" id="UP000008827"/>
    </source>
</evidence>
<accession>A0A0R0FR47</accession>
<reference evidence="1 2" key="1">
    <citation type="journal article" date="2010" name="Nature">
        <title>Genome sequence of the palaeopolyploid soybean.</title>
        <authorList>
            <person name="Schmutz J."/>
            <person name="Cannon S.B."/>
            <person name="Schlueter J."/>
            <person name="Ma J."/>
            <person name="Mitros T."/>
            <person name="Nelson W."/>
            <person name="Hyten D.L."/>
            <person name="Song Q."/>
            <person name="Thelen J.J."/>
            <person name="Cheng J."/>
            <person name="Xu D."/>
            <person name="Hellsten U."/>
            <person name="May G.D."/>
            <person name="Yu Y."/>
            <person name="Sakurai T."/>
            <person name="Umezawa T."/>
            <person name="Bhattacharyya M.K."/>
            <person name="Sandhu D."/>
            <person name="Valliyodan B."/>
            <person name="Lindquist E."/>
            <person name="Peto M."/>
            <person name="Grant D."/>
            <person name="Shu S."/>
            <person name="Goodstein D."/>
            <person name="Barry K."/>
            <person name="Futrell-Griggs M."/>
            <person name="Abernathy B."/>
            <person name="Du J."/>
            <person name="Tian Z."/>
            <person name="Zhu L."/>
            <person name="Gill N."/>
            <person name="Joshi T."/>
            <person name="Libault M."/>
            <person name="Sethuraman A."/>
            <person name="Zhang X.-C."/>
            <person name="Shinozaki K."/>
            <person name="Nguyen H.T."/>
            <person name="Wing R.A."/>
            <person name="Cregan P."/>
            <person name="Specht J."/>
            <person name="Grimwood J."/>
            <person name="Rokhsar D."/>
            <person name="Stacey G."/>
            <person name="Shoemaker R.C."/>
            <person name="Jackson S.A."/>
        </authorList>
    </citation>
    <scope>NUCLEOTIDE SEQUENCE</scope>
    <source>
        <strain evidence="2">cv. Williams 82</strain>
        <tissue evidence="1">Callus</tissue>
    </source>
</reference>
<dbReference type="EnsemblPlants" id="KRH04788">
    <property type="protein sequence ID" value="KRH04788"/>
    <property type="gene ID" value="GLYMA_17G187100"/>
</dbReference>
<reference evidence="1" key="3">
    <citation type="submission" date="2018-07" db="EMBL/GenBank/DDBJ databases">
        <title>WGS assembly of Glycine max.</title>
        <authorList>
            <person name="Schmutz J."/>
            <person name="Cannon S."/>
            <person name="Schlueter J."/>
            <person name="Ma J."/>
            <person name="Mitros T."/>
            <person name="Nelson W."/>
            <person name="Hyten D."/>
            <person name="Song Q."/>
            <person name="Thelen J."/>
            <person name="Cheng J."/>
            <person name="Xu D."/>
            <person name="Hellsten U."/>
            <person name="May G."/>
            <person name="Yu Y."/>
            <person name="Sakurai T."/>
            <person name="Umezawa T."/>
            <person name="Bhattacharyya M."/>
            <person name="Sandhu D."/>
            <person name="Valliyodan B."/>
            <person name="Lindquist E."/>
            <person name="Peto M."/>
            <person name="Grant D."/>
            <person name="Shu S."/>
            <person name="Goodstein D."/>
            <person name="Barry K."/>
            <person name="Futrell-Griggs M."/>
            <person name="Abernathy B."/>
            <person name="Du J."/>
            <person name="Tian Z."/>
            <person name="Zhu L."/>
            <person name="Gill N."/>
            <person name="Joshi T."/>
            <person name="Libault M."/>
            <person name="Sethuraman A."/>
            <person name="Zhang X."/>
            <person name="Shinozaki K."/>
            <person name="Nguyen H."/>
            <person name="Wing R."/>
            <person name="Cregan P."/>
            <person name="Specht J."/>
            <person name="Grimwood J."/>
            <person name="Rokhsar D."/>
            <person name="Stacey G."/>
            <person name="Shoemaker R."/>
            <person name="Jackson S."/>
        </authorList>
    </citation>
    <scope>NUCLEOTIDE SEQUENCE</scope>
    <source>
        <tissue evidence="1">Callus</tissue>
    </source>
</reference>